<evidence type="ECO:0000313" key="1">
    <source>
        <dbReference type="EMBL" id="OPE53766.1"/>
    </source>
</evidence>
<dbReference type="PANTHER" id="PTHR41260">
    <property type="entry name" value="PROTEIN ECSC"/>
    <property type="match status" value="1"/>
</dbReference>
<evidence type="ECO:0000313" key="3">
    <source>
        <dbReference type="Proteomes" id="UP000191039"/>
    </source>
</evidence>
<reference evidence="1 3" key="1">
    <citation type="submission" date="2016-09" db="EMBL/GenBank/DDBJ databases">
        <title>genome sequences of unsequenced Mycobacteria.</title>
        <authorList>
            <person name="Greninger A.L."/>
            <person name="Jerome K.R."/>
            <person name="Mcnair B."/>
            <person name="Wallis C."/>
            <person name="Fang F."/>
        </authorList>
    </citation>
    <scope>NUCLEOTIDE SEQUENCE [LARGE SCALE GENOMIC DNA]</scope>
    <source>
        <strain evidence="1 3">BM1</strain>
    </source>
</reference>
<dbReference type="Proteomes" id="UP000220340">
    <property type="component" value="Unassembled WGS sequence"/>
</dbReference>
<protein>
    <recommendedName>
        <fullName evidence="5">EcsC family protein</fullName>
    </recommendedName>
</protein>
<dbReference type="Proteomes" id="UP000191039">
    <property type="component" value="Unassembled WGS sequence"/>
</dbReference>
<dbReference type="EMBL" id="MIJD01000132">
    <property type="protein sequence ID" value="OPE53766.1"/>
    <property type="molecule type" value="Genomic_DNA"/>
</dbReference>
<dbReference type="AlphaFoldDB" id="A0A1Q4H908"/>
<dbReference type="OrthoDB" id="2737310at2"/>
<proteinExistence type="predicted"/>
<evidence type="ECO:0008006" key="5">
    <source>
        <dbReference type="Google" id="ProtNLM"/>
    </source>
</evidence>
<dbReference type="EMBL" id="PDCR01000005">
    <property type="protein sequence ID" value="PEG55578.1"/>
    <property type="molecule type" value="Genomic_DNA"/>
</dbReference>
<accession>A0A1Q4H908</accession>
<comment type="caution">
    <text evidence="1">The sequence shown here is derived from an EMBL/GenBank/DDBJ whole genome shotgun (WGS) entry which is preliminary data.</text>
</comment>
<evidence type="ECO:0000313" key="4">
    <source>
        <dbReference type="Proteomes" id="UP000220340"/>
    </source>
</evidence>
<name>A0A1Q4H908_9MYCO</name>
<dbReference type="InterPro" id="IPR024787">
    <property type="entry name" value="EcsC"/>
</dbReference>
<sequence length="357" mass="37656">MGLSDYEQVQLEKVREHKEHELRRSARHLVPESVKNTGRKLYGRALKAPGAAKVKDTGAAALKATAEGAGKFMTRTGQLTTSESRVIRAYAKKGHTVEHLDDIHKLDLRAIDKVASFTRLHYAYSVSAATEGAAAGLAVSGGQALAAFGAVAGAGAAAAPGLGTIAAAMGVDAAALLTACSRVIAHDALYYGYDPRDPAEEVFMMQIIGLGLAVTPSAKAVAYQQLAILTRSLATNVAWRQLNQQTFVKVAQRFATQFGQKLTKKKLGQFVPIAGVGIGAALNWKMVDDVASAAYWAYRERFLFDKGGDIGPVVIDAEVDESGVADASEDAIDVISILESEGVIIGDDAPVGDDEVT</sequence>
<organism evidence="1 3">
    <name type="scientific">Mycolicibacterium diernhoferi</name>
    <dbReference type="NCBI Taxonomy" id="1801"/>
    <lineage>
        <taxon>Bacteria</taxon>
        <taxon>Bacillati</taxon>
        <taxon>Actinomycetota</taxon>
        <taxon>Actinomycetes</taxon>
        <taxon>Mycobacteriales</taxon>
        <taxon>Mycobacteriaceae</taxon>
        <taxon>Mycolicibacterium</taxon>
    </lineage>
</organism>
<evidence type="ECO:0000313" key="2">
    <source>
        <dbReference type="EMBL" id="PEG55578.1"/>
    </source>
</evidence>
<dbReference type="Pfam" id="PF12787">
    <property type="entry name" value="EcsC"/>
    <property type="match status" value="1"/>
</dbReference>
<dbReference type="RefSeq" id="WP_073858209.1">
    <property type="nucleotide sequence ID" value="NZ_BAAATC010000019.1"/>
</dbReference>
<keyword evidence="4" id="KW-1185">Reference proteome</keyword>
<dbReference type="STRING" id="1801.BRW64_20130"/>
<dbReference type="PANTHER" id="PTHR41260:SF1">
    <property type="entry name" value="PROTEIN ECSC"/>
    <property type="match status" value="1"/>
</dbReference>
<gene>
    <name evidence="1" type="ORF">BV510_13860</name>
    <name evidence="2" type="ORF">CRI78_04755</name>
</gene>
<reference evidence="2 4" key="2">
    <citation type="submission" date="2017-10" db="EMBL/GenBank/DDBJ databases">
        <title>The new phylogeny of genus Mycobacterium.</title>
        <authorList>
            <person name="Tortoli E."/>
            <person name="Trovato A."/>
            <person name="Cirillo D.M."/>
        </authorList>
    </citation>
    <scope>NUCLEOTIDE SEQUENCE [LARGE SCALE GENOMIC DNA]</scope>
    <source>
        <strain evidence="2 4">IP141170001</strain>
    </source>
</reference>